<accession>A0A6P5A7S3</accession>
<dbReference type="RefSeq" id="XP_019639382.1">
    <property type="nucleotide sequence ID" value="XM_019783823.1"/>
</dbReference>
<feature type="compositionally biased region" description="Acidic residues" evidence="1">
    <location>
        <begin position="288"/>
        <end position="307"/>
    </location>
</feature>
<feature type="region of interest" description="Disordered" evidence="1">
    <location>
        <begin position="1"/>
        <end position="693"/>
    </location>
</feature>
<protein>
    <submittedName>
        <fullName evidence="3">Pollen-specific leucine-rich repeat extensin-like protein 1</fullName>
    </submittedName>
</protein>
<feature type="compositionally biased region" description="Acidic residues" evidence="1">
    <location>
        <begin position="418"/>
        <end position="451"/>
    </location>
</feature>
<reference evidence="3" key="1">
    <citation type="submission" date="2025-08" db="UniProtKB">
        <authorList>
            <consortium name="RefSeq"/>
        </authorList>
    </citation>
    <scope>IDENTIFICATION</scope>
    <source>
        <tissue evidence="3">Gonad</tissue>
    </source>
</reference>
<evidence type="ECO:0000256" key="1">
    <source>
        <dbReference type="SAM" id="MobiDB-lite"/>
    </source>
</evidence>
<proteinExistence type="predicted"/>
<dbReference type="AlphaFoldDB" id="A0A6P5A7S3"/>
<dbReference type="KEGG" id="bbel:109481289"/>
<name>A0A6P5A7S3_BRABE</name>
<feature type="compositionally biased region" description="Acidic residues" evidence="1">
    <location>
        <begin position="350"/>
        <end position="362"/>
    </location>
</feature>
<evidence type="ECO:0000313" key="2">
    <source>
        <dbReference type="Proteomes" id="UP000515135"/>
    </source>
</evidence>
<keyword evidence="2" id="KW-1185">Reference proteome</keyword>
<dbReference type="GeneID" id="109481289"/>
<feature type="compositionally biased region" description="Acidic residues" evidence="1">
    <location>
        <begin position="315"/>
        <end position="324"/>
    </location>
</feature>
<feature type="compositionally biased region" description="Basic and acidic residues" evidence="1">
    <location>
        <begin position="52"/>
        <end position="62"/>
    </location>
</feature>
<evidence type="ECO:0000313" key="3">
    <source>
        <dbReference type="RefSeq" id="XP_019639382.1"/>
    </source>
</evidence>
<feature type="compositionally biased region" description="Low complexity" evidence="1">
    <location>
        <begin position="95"/>
        <end position="105"/>
    </location>
</feature>
<feature type="compositionally biased region" description="Polar residues" evidence="1">
    <location>
        <begin position="554"/>
        <end position="569"/>
    </location>
</feature>
<feature type="compositionally biased region" description="Basic residues" evidence="1">
    <location>
        <begin position="669"/>
        <end position="679"/>
    </location>
</feature>
<feature type="compositionally biased region" description="Basic and acidic residues" evidence="1">
    <location>
        <begin position="487"/>
        <end position="498"/>
    </location>
</feature>
<sequence length="693" mass="77350">MQERRAAEEAPPENASGDGEAGPPPPYPTRTADGPDPTARPVPRSDIPDDYNSDRLPNDYPDRLPNNPDRLPNDPDRLPNYLDPLPKDPDSFPNDPDSLSTYSDSLLDDLYPDVYYMGPDYDEYGTDGPDPDNQTDPYGNNMYPGDPPHAEYSAPEPLDSNPADTKWSPYPEHEPHPPSDVSEEFSAQEKLDWAPPAEGYPYPDPEQAPHSPNEGSGGVPFPETEYPPRRFSDDPAGDPPGHPEPAWDSPPVDPEPESFPDWEPRSEPEDWAQPEPGRFRRHARPEPEWEPNPDPEAWDPPADPEWDPEPRPESSEEWTDPEPEWEPRPGSSSKEEWAQPEQEPRPGSSEEWDPPVDYEPEGFPESRPESEEWAPPVDPEPEWYPEQEPHPGSEELANPESEWGNRPGSEEWASPADPEPEWYPEPEERDPLADPEPEWYPEEEPQPESEEWEPRPGYDDAWASAVDRPTGKYPRSLPGSRPYIGETDQRPLLEHPDWVGDSAPLPSPGQLPDSPANPPIEPYNPANPPIDPENPANPPIEPYNPANPPMEHNNPANPSIEANNPPIETNNPANPPMANNSTAKMTDSLQSDFARAKRSLSHGNAKHKAHRLADFPPHGNPKPHPHADQASRAPNPGRDAPKAERDGPSVWDEPSGRDGPPGEDDPVPLKRKRHGKTSRARGDKPAHMAAKLY</sequence>
<feature type="compositionally biased region" description="Basic residues" evidence="1">
    <location>
        <begin position="596"/>
        <end position="610"/>
    </location>
</feature>
<feature type="compositionally biased region" description="Pro residues" evidence="1">
    <location>
        <begin position="505"/>
        <end position="548"/>
    </location>
</feature>
<organism evidence="2 3">
    <name type="scientific">Branchiostoma belcheri</name>
    <name type="common">Amphioxus</name>
    <dbReference type="NCBI Taxonomy" id="7741"/>
    <lineage>
        <taxon>Eukaryota</taxon>
        <taxon>Metazoa</taxon>
        <taxon>Chordata</taxon>
        <taxon>Cephalochordata</taxon>
        <taxon>Leptocardii</taxon>
        <taxon>Amphioxiformes</taxon>
        <taxon>Branchiostomatidae</taxon>
        <taxon>Branchiostoma</taxon>
    </lineage>
</organism>
<gene>
    <name evidence="3" type="primary">LOC109481289</name>
</gene>
<dbReference type="OrthoDB" id="10531460at2759"/>
<feature type="compositionally biased region" description="Low complexity" evidence="1">
    <location>
        <begin position="570"/>
        <end position="580"/>
    </location>
</feature>
<feature type="compositionally biased region" description="Polar residues" evidence="1">
    <location>
        <begin position="581"/>
        <end position="591"/>
    </location>
</feature>
<dbReference type="Proteomes" id="UP000515135">
    <property type="component" value="Unplaced"/>
</dbReference>